<feature type="DNA-binding region" description="H-T-H motif" evidence="4">
    <location>
        <begin position="31"/>
        <end position="50"/>
    </location>
</feature>
<dbReference type="InterPro" id="IPR001647">
    <property type="entry name" value="HTH_TetR"/>
</dbReference>
<feature type="domain" description="HTH tetR-type" evidence="6">
    <location>
        <begin position="8"/>
        <end position="68"/>
    </location>
</feature>
<keyword evidence="8" id="KW-1185">Reference proteome</keyword>
<keyword evidence="2 4" id="KW-0238">DNA-binding</keyword>
<evidence type="ECO:0000256" key="5">
    <source>
        <dbReference type="SAM" id="MobiDB-lite"/>
    </source>
</evidence>
<evidence type="ECO:0000259" key="6">
    <source>
        <dbReference type="PROSITE" id="PS50977"/>
    </source>
</evidence>
<evidence type="ECO:0000256" key="4">
    <source>
        <dbReference type="PROSITE-ProRule" id="PRU00335"/>
    </source>
</evidence>
<evidence type="ECO:0000256" key="3">
    <source>
        <dbReference type="ARBA" id="ARBA00023163"/>
    </source>
</evidence>
<sequence>MRSANDDRTARAVIRDEALRLFALHGPDRVTVRRIGEAAGVSAALVIHHFGSKEALRETVDRHVVSLLEEIFDELAAHPAPTDGGHASLADALLRRLPPGSPVPAYLARLLPGDDPAGARLFRRLFEAARRHAPTPERTAFLLVNDLAVLLLRHRIADVLGTDPLSPEGLARWTAEAMTAYGMTDHDKNGQDENGQDKTGHEGGRT</sequence>
<feature type="region of interest" description="Disordered" evidence="5">
    <location>
        <begin position="184"/>
        <end position="206"/>
    </location>
</feature>
<keyword evidence="3" id="KW-0804">Transcription</keyword>
<dbReference type="Proteomes" id="UP001596972">
    <property type="component" value="Unassembled WGS sequence"/>
</dbReference>
<dbReference type="PANTHER" id="PTHR30055">
    <property type="entry name" value="HTH-TYPE TRANSCRIPTIONAL REGULATOR RUTR"/>
    <property type="match status" value="1"/>
</dbReference>
<evidence type="ECO:0000313" key="8">
    <source>
        <dbReference type="Proteomes" id="UP001596972"/>
    </source>
</evidence>
<accession>A0ABW3EKG0</accession>
<proteinExistence type="predicted"/>
<comment type="caution">
    <text evidence="7">The sequence shown here is derived from an EMBL/GenBank/DDBJ whole genome shotgun (WGS) entry which is preliminary data.</text>
</comment>
<dbReference type="Pfam" id="PF00440">
    <property type="entry name" value="TetR_N"/>
    <property type="match status" value="1"/>
</dbReference>
<dbReference type="InterPro" id="IPR009057">
    <property type="entry name" value="Homeodomain-like_sf"/>
</dbReference>
<reference evidence="8" key="1">
    <citation type="journal article" date="2019" name="Int. J. Syst. Evol. Microbiol.">
        <title>The Global Catalogue of Microorganisms (GCM) 10K type strain sequencing project: providing services to taxonomists for standard genome sequencing and annotation.</title>
        <authorList>
            <consortium name="The Broad Institute Genomics Platform"/>
            <consortium name="The Broad Institute Genome Sequencing Center for Infectious Disease"/>
            <person name="Wu L."/>
            <person name="Ma J."/>
        </authorList>
    </citation>
    <scope>NUCLEOTIDE SEQUENCE [LARGE SCALE GENOMIC DNA]</scope>
    <source>
        <strain evidence="8">JCM 31202</strain>
    </source>
</reference>
<evidence type="ECO:0000256" key="2">
    <source>
        <dbReference type="ARBA" id="ARBA00023125"/>
    </source>
</evidence>
<protein>
    <submittedName>
        <fullName evidence="7">TetR/AcrR family transcriptional regulator</fullName>
    </submittedName>
</protein>
<evidence type="ECO:0000256" key="1">
    <source>
        <dbReference type="ARBA" id="ARBA00023015"/>
    </source>
</evidence>
<gene>
    <name evidence="7" type="ORF">ACFQ11_03195</name>
</gene>
<keyword evidence="1" id="KW-0805">Transcription regulation</keyword>
<dbReference type="PANTHER" id="PTHR30055:SF234">
    <property type="entry name" value="HTH-TYPE TRANSCRIPTIONAL REGULATOR BETI"/>
    <property type="match status" value="1"/>
</dbReference>
<dbReference type="SUPFAM" id="SSF46689">
    <property type="entry name" value="Homeodomain-like"/>
    <property type="match status" value="1"/>
</dbReference>
<dbReference type="EMBL" id="JBHTJA010000003">
    <property type="protein sequence ID" value="MFD0899383.1"/>
    <property type="molecule type" value="Genomic_DNA"/>
</dbReference>
<evidence type="ECO:0000313" key="7">
    <source>
        <dbReference type="EMBL" id="MFD0899383.1"/>
    </source>
</evidence>
<dbReference type="InterPro" id="IPR050109">
    <property type="entry name" value="HTH-type_TetR-like_transc_reg"/>
</dbReference>
<dbReference type="PRINTS" id="PR00455">
    <property type="entry name" value="HTHTETR"/>
</dbReference>
<dbReference type="Gene3D" id="1.10.357.10">
    <property type="entry name" value="Tetracycline Repressor, domain 2"/>
    <property type="match status" value="1"/>
</dbReference>
<name>A0ABW3EKG0_9ACTN</name>
<dbReference type="PROSITE" id="PS50977">
    <property type="entry name" value="HTH_TETR_2"/>
    <property type="match status" value="1"/>
</dbReference>
<dbReference type="RefSeq" id="WP_378296230.1">
    <property type="nucleotide sequence ID" value="NZ_JBHTJA010000003.1"/>
</dbReference>
<organism evidence="7 8">
    <name type="scientific">Actinomadura sediminis</name>
    <dbReference type="NCBI Taxonomy" id="1038904"/>
    <lineage>
        <taxon>Bacteria</taxon>
        <taxon>Bacillati</taxon>
        <taxon>Actinomycetota</taxon>
        <taxon>Actinomycetes</taxon>
        <taxon>Streptosporangiales</taxon>
        <taxon>Thermomonosporaceae</taxon>
        <taxon>Actinomadura</taxon>
    </lineage>
</organism>